<evidence type="ECO:0000256" key="1">
    <source>
        <dbReference type="SAM" id="MobiDB-lite"/>
    </source>
</evidence>
<comment type="caution">
    <text evidence="2">The sequence shown here is derived from an EMBL/GenBank/DDBJ whole genome shotgun (WGS) entry which is preliminary data.</text>
</comment>
<dbReference type="EMBL" id="JAGTAR010000032">
    <property type="protein sequence ID" value="MBR8537445.1"/>
    <property type="molecule type" value="Genomic_DNA"/>
</dbReference>
<dbReference type="RefSeq" id="WP_212192470.1">
    <property type="nucleotide sequence ID" value="NZ_JAGTAR010000032.1"/>
</dbReference>
<proteinExistence type="predicted"/>
<evidence type="ECO:0000313" key="2">
    <source>
        <dbReference type="EMBL" id="MBR8537445.1"/>
    </source>
</evidence>
<reference evidence="2" key="1">
    <citation type="journal article" date="2018" name="Int. J. Syst. Evol. Microbiol.">
        <title>Carboxylicivirga sediminis sp. nov., isolated from coastal sediment.</title>
        <authorList>
            <person name="Wang F.Q."/>
            <person name="Ren L.H."/>
            <person name="Zou R.J."/>
            <person name="Sun Y.Z."/>
            <person name="Liu X.J."/>
            <person name="Jiang F."/>
            <person name="Liu L.J."/>
        </authorList>
    </citation>
    <scope>NUCLEOTIDE SEQUENCE</scope>
    <source>
        <strain evidence="2">JR1</strain>
    </source>
</reference>
<accession>A0A941F8Q3</accession>
<protein>
    <submittedName>
        <fullName evidence="2">Uncharacterized protein</fullName>
    </submittedName>
</protein>
<dbReference type="Proteomes" id="UP000679220">
    <property type="component" value="Unassembled WGS sequence"/>
</dbReference>
<keyword evidence="3" id="KW-1185">Reference proteome</keyword>
<feature type="region of interest" description="Disordered" evidence="1">
    <location>
        <begin position="29"/>
        <end position="66"/>
    </location>
</feature>
<gene>
    <name evidence="2" type="ORF">KDU71_17890</name>
</gene>
<dbReference type="AlphaFoldDB" id="A0A941F8Q3"/>
<feature type="compositionally biased region" description="Polar residues" evidence="1">
    <location>
        <begin position="50"/>
        <end position="66"/>
    </location>
</feature>
<name>A0A941F8Q3_9BACT</name>
<organism evidence="2 3">
    <name type="scientific">Carboxylicivirga sediminis</name>
    <dbReference type="NCBI Taxonomy" id="2006564"/>
    <lineage>
        <taxon>Bacteria</taxon>
        <taxon>Pseudomonadati</taxon>
        <taxon>Bacteroidota</taxon>
        <taxon>Bacteroidia</taxon>
        <taxon>Marinilabiliales</taxon>
        <taxon>Marinilabiliaceae</taxon>
        <taxon>Carboxylicivirga</taxon>
    </lineage>
</organism>
<sequence length="66" mass="6979">MKKSYTRPQITQITIDKNISLVMMSNVLGNGNGQGGGWGPGGKPKGAAQATNTQLNSNPFESNPFQ</sequence>
<feature type="compositionally biased region" description="Gly residues" evidence="1">
    <location>
        <begin position="30"/>
        <end position="44"/>
    </location>
</feature>
<evidence type="ECO:0000313" key="3">
    <source>
        <dbReference type="Proteomes" id="UP000679220"/>
    </source>
</evidence>
<reference evidence="2" key="2">
    <citation type="submission" date="2021-04" db="EMBL/GenBank/DDBJ databases">
        <authorList>
            <person name="Zhang T."/>
            <person name="Zhang Y."/>
            <person name="Lu D."/>
            <person name="Zuo D."/>
            <person name="Du Z."/>
        </authorList>
    </citation>
    <scope>NUCLEOTIDE SEQUENCE</scope>
    <source>
        <strain evidence="2">JR1</strain>
    </source>
</reference>